<dbReference type="eggNOG" id="ENOG502QPIB">
    <property type="taxonomic scope" value="Eukaryota"/>
</dbReference>
<keyword evidence="3" id="KW-1133">Transmembrane helix</keyword>
<dbReference type="InterPro" id="IPR039175">
    <property type="entry name" value="TIM22"/>
</dbReference>
<evidence type="ECO:0008006" key="7">
    <source>
        <dbReference type="Google" id="ProtNLM"/>
    </source>
</evidence>
<dbReference type="Proteomes" id="UP000008141">
    <property type="component" value="Unassembled WGS sequence"/>
</dbReference>
<evidence type="ECO:0000256" key="2">
    <source>
        <dbReference type="ARBA" id="ARBA00022692"/>
    </source>
</evidence>
<dbReference type="GO" id="GO:0009706">
    <property type="term" value="C:chloroplast inner membrane"/>
    <property type="evidence" value="ECO:0007669"/>
    <property type="project" value="TreeGrafter"/>
</dbReference>
<dbReference type="RefSeq" id="XP_005849272.1">
    <property type="nucleotide sequence ID" value="XM_005849210.1"/>
</dbReference>
<accession>E1ZB56</accession>
<dbReference type="STRING" id="554065.E1ZB56"/>
<organism evidence="6">
    <name type="scientific">Chlorella variabilis</name>
    <name type="common">Green alga</name>
    <dbReference type="NCBI Taxonomy" id="554065"/>
    <lineage>
        <taxon>Eukaryota</taxon>
        <taxon>Viridiplantae</taxon>
        <taxon>Chlorophyta</taxon>
        <taxon>core chlorophytes</taxon>
        <taxon>Trebouxiophyceae</taxon>
        <taxon>Chlorellales</taxon>
        <taxon>Chlorellaceae</taxon>
        <taxon>Chlorella clade</taxon>
        <taxon>Chlorella</taxon>
    </lineage>
</organism>
<keyword evidence="2" id="KW-0812">Transmembrane</keyword>
<dbReference type="CDD" id="cd09487">
    <property type="entry name" value="SAM_superfamily"/>
    <property type="match status" value="1"/>
</dbReference>
<evidence type="ECO:0000313" key="5">
    <source>
        <dbReference type="EMBL" id="EFN57170.1"/>
    </source>
</evidence>
<keyword evidence="4" id="KW-0472">Membrane</keyword>
<gene>
    <name evidence="5" type="ORF">CHLNCDRAFT_143549</name>
</gene>
<dbReference type="GO" id="GO:0045039">
    <property type="term" value="P:protein insertion into mitochondrial inner membrane"/>
    <property type="evidence" value="ECO:0007669"/>
    <property type="project" value="InterPro"/>
</dbReference>
<evidence type="ECO:0000256" key="1">
    <source>
        <dbReference type="ARBA" id="ARBA00004141"/>
    </source>
</evidence>
<evidence type="ECO:0000256" key="3">
    <source>
        <dbReference type="ARBA" id="ARBA00022989"/>
    </source>
</evidence>
<proteinExistence type="predicted"/>
<keyword evidence="6" id="KW-1185">Reference proteome</keyword>
<dbReference type="EMBL" id="GL433840">
    <property type="protein sequence ID" value="EFN57170.1"/>
    <property type="molecule type" value="Genomic_DNA"/>
</dbReference>
<dbReference type="GO" id="GO:0042721">
    <property type="term" value="C:TIM22 mitochondrial import inner membrane insertion complex"/>
    <property type="evidence" value="ECO:0007669"/>
    <property type="project" value="InterPro"/>
</dbReference>
<sequence>MAATAQPDPLTAIRTFFAEKPAEVQQKLDVWTAKQPAWVEGVVAGIKGSGQGLFLGLIMGTMGKMNMEAAASSGAPMAPQMLNMGGPVTQARNFAVMTGVNAGVQAMMKRWRGGREDVQNQLVGESLLLLRGHGRGFFSGASFSLVSGGISNPAAVPGAAAPNPLMAAFSAGVVFALFQGAFFKLGEIWSGPKAADTEYARVKAMLTSLNLPQYEKNVRKGMLNDTTIGLWDNAALQEVRIPAGPRLLILAHIDQYRHILRPAMPIPKALPQDY</sequence>
<reference evidence="5 6" key="1">
    <citation type="journal article" date="2010" name="Plant Cell">
        <title>The Chlorella variabilis NC64A genome reveals adaptation to photosymbiosis, coevolution with viruses, and cryptic sex.</title>
        <authorList>
            <person name="Blanc G."/>
            <person name="Duncan G."/>
            <person name="Agarkova I."/>
            <person name="Borodovsky M."/>
            <person name="Gurnon J."/>
            <person name="Kuo A."/>
            <person name="Lindquist E."/>
            <person name="Lucas S."/>
            <person name="Pangilinan J."/>
            <person name="Polle J."/>
            <person name="Salamov A."/>
            <person name="Terry A."/>
            <person name="Yamada T."/>
            <person name="Dunigan D.D."/>
            <person name="Grigoriev I.V."/>
            <person name="Claverie J.M."/>
            <person name="Van Etten J.L."/>
        </authorList>
    </citation>
    <scope>NUCLEOTIDE SEQUENCE [LARGE SCALE GENOMIC DNA]</scope>
    <source>
        <strain evidence="5 6">NC64A</strain>
    </source>
</reference>
<dbReference type="FunCoup" id="E1ZB56">
    <property type="interactions" value="836"/>
</dbReference>
<protein>
    <recommendedName>
        <fullName evidence="7">SAM domain-containing protein</fullName>
    </recommendedName>
</protein>
<dbReference type="InParanoid" id="E1ZB56"/>
<evidence type="ECO:0000313" key="6">
    <source>
        <dbReference type="Proteomes" id="UP000008141"/>
    </source>
</evidence>
<comment type="subcellular location">
    <subcellularLocation>
        <location evidence="1">Membrane</location>
        <topology evidence="1">Multi-pass membrane protein</topology>
    </subcellularLocation>
</comment>
<evidence type="ECO:0000256" key="4">
    <source>
        <dbReference type="ARBA" id="ARBA00023136"/>
    </source>
</evidence>
<name>E1ZB56_CHLVA</name>
<dbReference type="PANTHER" id="PTHR14110">
    <property type="entry name" value="MITOCHONDRIAL IMPORT INNER MEMBRANE TRANSLOCASE SUBUNIT TIM22"/>
    <property type="match status" value="1"/>
</dbReference>
<dbReference type="KEGG" id="cvr:CHLNCDRAFT_143549"/>
<dbReference type="GeneID" id="17356585"/>
<dbReference type="GO" id="GO:0008320">
    <property type="term" value="F:protein transmembrane transporter activity"/>
    <property type="evidence" value="ECO:0007669"/>
    <property type="project" value="TreeGrafter"/>
</dbReference>
<dbReference type="OMA" id="ENDMEKW"/>
<dbReference type="PANTHER" id="PTHR14110:SF6">
    <property type="entry name" value="OS04G0405100 PROTEIN"/>
    <property type="match status" value="1"/>
</dbReference>
<dbReference type="AlphaFoldDB" id="E1ZB56"/>
<dbReference type="OrthoDB" id="507126at2759"/>
<dbReference type="GO" id="GO:0045036">
    <property type="term" value="P:protein targeting to chloroplast"/>
    <property type="evidence" value="ECO:0007669"/>
    <property type="project" value="TreeGrafter"/>
</dbReference>